<sequence>AQHLQREENNSMITATQLEAGTITSNQRSKQEKIDIRIANMGECVNFYSLVVSQGQALKSDDKDNYLPKKLFG</sequence>
<dbReference type="EMBL" id="CAJNOK010030866">
    <property type="protein sequence ID" value="CAF1465409.1"/>
    <property type="molecule type" value="Genomic_DNA"/>
</dbReference>
<evidence type="ECO:0000313" key="2">
    <source>
        <dbReference type="EMBL" id="CAF1465409.1"/>
    </source>
</evidence>
<dbReference type="EMBL" id="CAJOBA010052741">
    <property type="protein sequence ID" value="CAF4258126.1"/>
    <property type="molecule type" value="Genomic_DNA"/>
</dbReference>
<evidence type="ECO:0000256" key="1">
    <source>
        <dbReference type="SAM" id="MobiDB-lite"/>
    </source>
</evidence>
<organism evidence="3 4">
    <name type="scientific">Didymodactylos carnosus</name>
    <dbReference type="NCBI Taxonomy" id="1234261"/>
    <lineage>
        <taxon>Eukaryota</taxon>
        <taxon>Metazoa</taxon>
        <taxon>Spiralia</taxon>
        <taxon>Gnathifera</taxon>
        <taxon>Rotifera</taxon>
        <taxon>Eurotatoria</taxon>
        <taxon>Bdelloidea</taxon>
        <taxon>Philodinida</taxon>
        <taxon>Philodinidae</taxon>
        <taxon>Didymodactylos</taxon>
    </lineage>
</organism>
<protein>
    <submittedName>
        <fullName evidence="3">Uncharacterized protein</fullName>
    </submittedName>
</protein>
<name>A0A8S2T2H0_9BILA</name>
<feature type="non-terminal residue" evidence="3">
    <location>
        <position position="1"/>
    </location>
</feature>
<accession>A0A8S2T2H0</accession>
<reference evidence="3" key="1">
    <citation type="submission" date="2021-02" db="EMBL/GenBank/DDBJ databases">
        <authorList>
            <person name="Nowell W R."/>
        </authorList>
    </citation>
    <scope>NUCLEOTIDE SEQUENCE</scope>
</reference>
<comment type="caution">
    <text evidence="3">The sequence shown here is derived from an EMBL/GenBank/DDBJ whole genome shotgun (WGS) entry which is preliminary data.</text>
</comment>
<feature type="compositionally biased region" description="Polar residues" evidence="1">
    <location>
        <begin position="10"/>
        <end position="26"/>
    </location>
</feature>
<dbReference type="Proteomes" id="UP000682733">
    <property type="component" value="Unassembled WGS sequence"/>
</dbReference>
<dbReference type="Proteomes" id="UP000677228">
    <property type="component" value="Unassembled WGS sequence"/>
</dbReference>
<feature type="region of interest" description="Disordered" evidence="1">
    <location>
        <begin position="1"/>
        <end position="26"/>
    </location>
</feature>
<evidence type="ECO:0000313" key="3">
    <source>
        <dbReference type="EMBL" id="CAF4258126.1"/>
    </source>
</evidence>
<proteinExistence type="predicted"/>
<gene>
    <name evidence="2" type="ORF">OVA965_LOCUS35434</name>
    <name evidence="3" type="ORF">TMI583_LOCUS36399</name>
</gene>
<evidence type="ECO:0000313" key="4">
    <source>
        <dbReference type="Proteomes" id="UP000682733"/>
    </source>
</evidence>
<dbReference type="AlphaFoldDB" id="A0A8S2T2H0"/>